<dbReference type="Gene3D" id="3.40.390.10">
    <property type="entry name" value="Collagenase (Catalytic Domain)"/>
    <property type="match status" value="1"/>
</dbReference>
<dbReference type="EMBL" id="FNTX01000001">
    <property type="protein sequence ID" value="SED99083.1"/>
    <property type="molecule type" value="Genomic_DNA"/>
</dbReference>
<keyword evidence="3" id="KW-1185">Reference proteome</keyword>
<evidence type="ECO:0000256" key="1">
    <source>
        <dbReference type="SAM" id="MobiDB-lite"/>
    </source>
</evidence>
<dbReference type="STRING" id="648782.SAMN04488554_1248"/>
<name>A0A1H5F723_9MICO</name>
<dbReference type="OrthoDB" id="5188902at2"/>
<feature type="region of interest" description="Disordered" evidence="1">
    <location>
        <begin position="121"/>
        <end position="163"/>
    </location>
</feature>
<dbReference type="AlphaFoldDB" id="A0A1H5F723"/>
<dbReference type="RefSeq" id="WP_139177639.1">
    <property type="nucleotide sequence ID" value="NZ_FNTX01000001.1"/>
</dbReference>
<accession>A0A1H5F723</accession>
<dbReference type="SUPFAM" id="SSF55486">
    <property type="entry name" value="Metalloproteases ('zincins'), catalytic domain"/>
    <property type="match status" value="1"/>
</dbReference>
<evidence type="ECO:0000313" key="3">
    <source>
        <dbReference type="Proteomes" id="UP000199220"/>
    </source>
</evidence>
<protein>
    <recommendedName>
        <fullName evidence="4">Matrixin family metalloprotease</fullName>
    </recommendedName>
</protein>
<proteinExistence type="predicted"/>
<reference evidence="3" key="1">
    <citation type="submission" date="2016-10" db="EMBL/GenBank/DDBJ databases">
        <authorList>
            <person name="Varghese N."/>
            <person name="Submissions S."/>
        </authorList>
    </citation>
    <scope>NUCLEOTIDE SEQUENCE [LARGE SCALE GENOMIC DNA]</scope>
    <source>
        <strain evidence="3">DSM 21368</strain>
    </source>
</reference>
<gene>
    <name evidence="2" type="ORF">SAMN04488554_1248</name>
</gene>
<dbReference type="InterPro" id="IPR024079">
    <property type="entry name" value="MetalloPept_cat_dom_sf"/>
</dbReference>
<organism evidence="2 3">
    <name type="scientific">Ruania alba</name>
    <dbReference type="NCBI Taxonomy" id="648782"/>
    <lineage>
        <taxon>Bacteria</taxon>
        <taxon>Bacillati</taxon>
        <taxon>Actinomycetota</taxon>
        <taxon>Actinomycetes</taxon>
        <taxon>Micrococcales</taxon>
        <taxon>Ruaniaceae</taxon>
        <taxon>Ruania</taxon>
    </lineage>
</organism>
<sequence>MRRNDAIHKPLTWTVALGIGLTMVTSSPAEASPERGCAPASSGIDLGGLVETVGALDIGQILGEVDVVACDLVGVPIELPGGLEVPIPAAGESVTIAVDDSGGTSQVETVMTDADGVLHHASDSHGAAGHGGSAALGLPPMGSPRAQPGTTETTSEDSQRCNDPENAAYGYRWMSDSVPFSVNGSERRPDGVSSATLGSTAGTAAERWNEGSNSCGLSGAPSQLNLVHEGSTSRDANISGSSCTARDGRNVVDWGPHSGSVYGVTCFWAYSSGEIVEFDLRMDSSDREYALDADSCSDQVVLIAGVMHEFGHATGMAHVTERGEGDLTMSPSTTRCDDSAALLGYGDHLGIMDLYG</sequence>
<evidence type="ECO:0008006" key="4">
    <source>
        <dbReference type="Google" id="ProtNLM"/>
    </source>
</evidence>
<dbReference type="GO" id="GO:0008237">
    <property type="term" value="F:metallopeptidase activity"/>
    <property type="evidence" value="ECO:0007669"/>
    <property type="project" value="InterPro"/>
</dbReference>
<dbReference type="Proteomes" id="UP000199220">
    <property type="component" value="Unassembled WGS sequence"/>
</dbReference>
<evidence type="ECO:0000313" key="2">
    <source>
        <dbReference type="EMBL" id="SED99083.1"/>
    </source>
</evidence>